<name>A0AAN4ZA75_9BILA</name>
<proteinExistence type="predicted"/>
<protein>
    <submittedName>
        <fullName evidence="2">Uncharacterized protein</fullName>
    </submittedName>
</protein>
<organism evidence="2 3">
    <name type="scientific">Pristionchus mayeri</name>
    <dbReference type="NCBI Taxonomy" id="1317129"/>
    <lineage>
        <taxon>Eukaryota</taxon>
        <taxon>Metazoa</taxon>
        <taxon>Ecdysozoa</taxon>
        <taxon>Nematoda</taxon>
        <taxon>Chromadorea</taxon>
        <taxon>Rhabditida</taxon>
        <taxon>Rhabditina</taxon>
        <taxon>Diplogasteromorpha</taxon>
        <taxon>Diplogasteroidea</taxon>
        <taxon>Neodiplogasteridae</taxon>
        <taxon>Pristionchus</taxon>
    </lineage>
</organism>
<evidence type="ECO:0000256" key="1">
    <source>
        <dbReference type="SAM" id="MobiDB-lite"/>
    </source>
</evidence>
<evidence type="ECO:0000313" key="2">
    <source>
        <dbReference type="EMBL" id="GMR35969.1"/>
    </source>
</evidence>
<accession>A0AAN4ZA75</accession>
<reference evidence="3" key="1">
    <citation type="submission" date="2022-10" db="EMBL/GenBank/DDBJ databases">
        <title>Genome assembly of Pristionchus species.</title>
        <authorList>
            <person name="Yoshida K."/>
            <person name="Sommer R.J."/>
        </authorList>
    </citation>
    <scope>NUCLEOTIDE SEQUENCE [LARGE SCALE GENOMIC DNA]</scope>
    <source>
        <strain evidence="3">RS5460</strain>
    </source>
</reference>
<feature type="compositionally biased region" description="Pro residues" evidence="1">
    <location>
        <begin position="127"/>
        <end position="137"/>
    </location>
</feature>
<dbReference type="AlphaFoldDB" id="A0AAN4ZA75"/>
<feature type="compositionally biased region" description="Low complexity" evidence="1">
    <location>
        <begin position="113"/>
        <end position="125"/>
    </location>
</feature>
<gene>
    <name evidence="2" type="ORF">PMAYCL1PPCAC_06164</name>
</gene>
<feature type="compositionally biased region" description="Pro residues" evidence="1">
    <location>
        <begin position="65"/>
        <end position="76"/>
    </location>
</feature>
<evidence type="ECO:0000313" key="3">
    <source>
        <dbReference type="Proteomes" id="UP001328107"/>
    </source>
</evidence>
<comment type="caution">
    <text evidence="2">The sequence shown here is derived from an EMBL/GenBank/DDBJ whole genome shotgun (WGS) entry which is preliminary data.</text>
</comment>
<keyword evidence="3" id="KW-1185">Reference proteome</keyword>
<feature type="region of interest" description="Disordered" evidence="1">
    <location>
        <begin position="1"/>
        <end position="24"/>
    </location>
</feature>
<feature type="region of interest" description="Disordered" evidence="1">
    <location>
        <begin position="61"/>
        <end position="137"/>
    </location>
</feature>
<sequence length="170" mass="19057">SPPPYSSYSSRPRAVSSLRHHTPPTPLHFRLRRHPSLLRWLLRRRRTRILCCTLPVRSRADRPAVVPPPRGPPLSRPPRQRCCSTVRTRSPPPAAPSAARPRPTGWRGCCCTSAATTRSSTTTTSNPPSPYRPAPPLPTPLDRVAILRREQCHPIHPPFQLFASDFIVLP</sequence>
<dbReference type="EMBL" id="BTRK01000002">
    <property type="protein sequence ID" value="GMR35969.1"/>
    <property type="molecule type" value="Genomic_DNA"/>
</dbReference>
<feature type="non-terminal residue" evidence="2">
    <location>
        <position position="1"/>
    </location>
</feature>
<feature type="compositionally biased region" description="Low complexity" evidence="1">
    <location>
        <begin position="1"/>
        <end position="13"/>
    </location>
</feature>
<dbReference type="Proteomes" id="UP001328107">
    <property type="component" value="Unassembled WGS sequence"/>
</dbReference>